<feature type="region of interest" description="Disordered" evidence="1">
    <location>
        <begin position="311"/>
        <end position="441"/>
    </location>
</feature>
<feature type="compositionally biased region" description="Basic residues" evidence="1">
    <location>
        <begin position="345"/>
        <end position="356"/>
    </location>
</feature>
<feature type="compositionally biased region" description="Basic and acidic residues" evidence="1">
    <location>
        <begin position="53"/>
        <end position="83"/>
    </location>
</feature>
<gene>
    <name evidence="2" type="ORF">Catovirus_1_933</name>
</gene>
<evidence type="ECO:0000256" key="1">
    <source>
        <dbReference type="SAM" id="MobiDB-lite"/>
    </source>
</evidence>
<feature type="compositionally biased region" description="Low complexity" evidence="1">
    <location>
        <begin position="1"/>
        <end position="15"/>
    </location>
</feature>
<feature type="compositionally biased region" description="Basic and acidic residues" evidence="1">
    <location>
        <begin position="98"/>
        <end position="112"/>
    </location>
</feature>
<evidence type="ECO:0000313" key="2">
    <source>
        <dbReference type="EMBL" id="ARF08883.1"/>
    </source>
</evidence>
<name>A0A1V0SB03_9VIRU</name>
<accession>A0A1V0SB03</accession>
<reference evidence="2" key="1">
    <citation type="journal article" date="2017" name="Science">
        <title>Giant viruses with an expanded complement of translation system components.</title>
        <authorList>
            <person name="Schulz F."/>
            <person name="Yutin N."/>
            <person name="Ivanova N.N."/>
            <person name="Ortega D.R."/>
            <person name="Lee T.K."/>
            <person name="Vierheilig J."/>
            <person name="Daims H."/>
            <person name="Horn M."/>
            <person name="Wagner M."/>
            <person name="Jensen G.J."/>
            <person name="Kyrpides N.C."/>
            <person name="Koonin E.V."/>
            <person name="Woyke T."/>
        </authorList>
    </citation>
    <scope>NUCLEOTIDE SEQUENCE</scope>
    <source>
        <strain evidence="2">CTV1</strain>
    </source>
</reference>
<proteinExistence type="predicted"/>
<sequence>MPANNSNKSKAASTTSKDKPAAGKATAGKAAVGKAAVSKAATGKTATTKTQKVNKDVENNVEENKQETKDSTKSKNTGSDKEASNSPAKNKKASVKSGENKEDDGNKEKAPKPDSPNKATSDANLNFNVLDWKRWIKDTLEATNRERPKFAFGHTALAAAVESMMLMIVNSASVGLQKDKVGLYEIGAASIAVAIQRDPNLNKMFYQQLNNFSDKMNYLNNINHLKKKENLAKFLLKKSSSLNLTSDGHNMLCYLISDFATKLVDYSITLIEYADKKSLKPKTIKCAVNLLCPYLVTDQIVKDIDNACPNSDEHYEKEGEEDGEEGDDAAEKKTTEKKTAEKKGNAKKPAGKKATTKKANETVENADDKEKEEEQQEGEKQEGEEQDAEEQEGEEQEEQENEEGEEQEDAGNVSDPEEHDNNSNKNKKPKTSTSSSRKNTR</sequence>
<feature type="compositionally biased region" description="Basic and acidic residues" evidence="1">
    <location>
        <begin position="329"/>
        <end position="344"/>
    </location>
</feature>
<feature type="compositionally biased region" description="Acidic residues" evidence="1">
    <location>
        <begin position="318"/>
        <end position="328"/>
    </location>
</feature>
<feature type="compositionally biased region" description="Basic and acidic residues" evidence="1">
    <location>
        <begin position="358"/>
        <end position="369"/>
    </location>
</feature>
<protein>
    <submittedName>
        <fullName evidence="2">Uncharacterized protein</fullName>
    </submittedName>
</protein>
<feature type="region of interest" description="Disordered" evidence="1">
    <location>
        <begin position="1"/>
        <end position="122"/>
    </location>
</feature>
<organism evidence="2">
    <name type="scientific">Catovirus CTV1</name>
    <dbReference type="NCBI Taxonomy" id="1977631"/>
    <lineage>
        <taxon>Viruses</taxon>
        <taxon>Varidnaviria</taxon>
        <taxon>Bamfordvirae</taxon>
        <taxon>Nucleocytoviricota</taxon>
        <taxon>Megaviricetes</taxon>
        <taxon>Imitervirales</taxon>
        <taxon>Mimiviridae</taxon>
        <taxon>Klosneuvirinae</taxon>
        <taxon>Catovirus</taxon>
    </lineage>
</organism>
<dbReference type="EMBL" id="KY684083">
    <property type="protein sequence ID" value="ARF08883.1"/>
    <property type="molecule type" value="Genomic_DNA"/>
</dbReference>
<feature type="compositionally biased region" description="Low complexity" evidence="1">
    <location>
        <begin position="431"/>
        <end position="441"/>
    </location>
</feature>
<feature type="compositionally biased region" description="Low complexity" evidence="1">
    <location>
        <begin position="22"/>
        <end position="50"/>
    </location>
</feature>
<feature type="compositionally biased region" description="Acidic residues" evidence="1">
    <location>
        <begin position="384"/>
        <end position="409"/>
    </location>
</feature>